<sequence>MVSAQTLLVMLLPAVLFFLQEAHGSVVVEERDIVCDRLLGACRYRDACACNPTTRLGLRSARTYYYRRGRCHAGGFARNCNGFPTRMACHSACIGFGFGIQG</sequence>
<dbReference type="InterPro" id="IPR036880">
    <property type="entry name" value="Kunitz_BPTI_sf"/>
</dbReference>
<name>A0A131YRP9_RHIAP</name>
<dbReference type="EMBL" id="GEDV01006623">
    <property type="protein sequence ID" value="JAP81934.1"/>
    <property type="molecule type" value="Transcribed_RNA"/>
</dbReference>
<keyword evidence="1" id="KW-0732">Signal</keyword>
<feature type="signal peptide" evidence="1">
    <location>
        <begin position="1"/>
        <end position="24"/>
    </location>
</feature>
<evidence type="ECO:0000256" key="1">
    <source>
        <dbReference type="SAM" id="SignalP"/>
    </source>
</evidence>
<dbReference type="GO" id="GO:0004867">
    <property type="term" value="F:serine-type endopeptidase inhibitor activity"/>
    <property type="evidence" value="ECO:0007669"/>
    <property type="project" value="InterPro"/>
</dbReference>
<dbReference type="Gene3D" id="4.10.410.10">
    <property type="entry name" value="Pancreatic trypsin inhibitor Kunitz domain"/>
    <property type="match status" value="1"/>
</dbReference>
<dbReference type="AlphaFoldDB" id="A0A131YRP9"/>
<proteinExistence type="predicted"/>
<organism evidence="2">
    <name type="scientific">Rhipicephalus appendiculatus</name>
    <name type="common">Brown ear tick</name>
    <dbReference type="NCBI Taxonomy" id="34631"/>
    <lineage>
        <taxon>Eukaryota</taxon>
        <taxon>Metazoa</taxon>
        <taxon>Ecdysozoa</taxon>
        <taxon>Arthropoda</taxon>
        <taxon>Chelicerata</taxon>
        <taxon>Arachnida</taxon>
        <taxon>Acari</taxon>
        <taxon>Parasitiformes</taxon>
        <taxon>Ixodida</taxon>
        <taxon>Ixodoidea</taxon>
        <taxon>Ixodidae</taxon>
        <taxon>Rhipicephalinae</taxon>
        <taxon>Rhipicephalus</taxon>
        <taxon>Rhipicephalus</taxon>
    </lineage>
</organism>
<reference evidence="2" key="1">
    <citation type="journal article" date="2016" name="Ticks Tick Borne Dis.">
        <title>De novo assembly and annotation of the salivary gland transcriptome of Rhipicephalus appendiculatus male and female ticks during blood feeding.</title>
        <authorList>
            <person name="de Castro M.H."/>
            <person name="de Klerk D."/>
            <person name="Pienaar R."/>
            <person name="Latif A.A."/>
            <person name="Rees D.J."/>
            <person name="Mans B.J."/>
        </authorList>
    </citation>
    <scope>NUCLEOTIDE SEQUENCE</scope>
    <source>
        <tissue evidence="2">Salivary glands</tissue>
    </source>
</reference>
<protein>
    <submittedName>
        <fullName evidence="2">Pancreatic trypsin inhibitor</fullName>
    </submittedName>
</protein>
<accession>A0A131YRP9</accession>
<evidence type="ECO:0000313" key="2">
    <source>
        <dbReference type="EMBL" id="JAP81934.1"/>
    </source>
</evidence>
<feature type="chain" id="PRO_5007285909" evidence="1">
    <location>
        <begin position="25"/>
        <end position="102"/>
    </location>
</feature>